<evidence type="ECO:0000313" key="2">
    <source>
        <dbReference type="EMBL" id="PJB88926.1"/>
    </source>
</evidence>
<evidence type="ECO:0000313" key="3">
    <source>
        <dbReference type="Proteomes" id="UP000229706"/>
    </source>
</evidence>
<keyword evidence="1" id="KW-0812">Transmembrane</keyword>
<proteinExistence type="predicted"/>
<organism evidence="2 3">
    <name type="scientific">Candidatus Roizmanbacteria bacterium CG_4_9_14_0_8_um_filter_34_12</name>
    <dbReference type="NCBI Taxonomy" id="1974840"/>
    <lineage>
        <taxon>Bacteria</taxon>
        <taxon>Candidatus Roizmaniibacteriota</taxon>
    </lineage>
</organism>
<gene>
    <name evidence="2" type="ORF">CO083_01525</name>
</gene>
<sequence>MHKKTLIKKLFITVVAAGFFAVFIWVTPPDIWWKILIVIALLLLIVYLISSLFLPRKFVRLLTVFLLIFFTLNATIGFNLINALLLASLLITLATVIK</sequence>
<keyword evidence="1" id="KW-1133">Transmembrane helix</keyword>
<feature type="transmembrane region" description="Helical" evidence="1">
    <location>
        <begin position="31"/>
        <end position="54"/>
    </location>
</feature>
<dbReference type="Proteomes" id="UP000229706">
    <property type="component" value="Unassembled WGS sequence"/>
</dbReference>
<keyword evidence="1" id="KW-0472">Membrane</keyword>
<name>A0A2M8DDG9_9BACT</name>
<feature type="transmembrane region" description="Helical" evidence="1">
    <location>
        <begin position="61"/>
        <end position="94"/>
    </location>
</feature>
<reference evidence="3" key="1">
    <citation type="submission" date="2017-09" db="EMBL/GenBank/DDBJ databases">
        <title>Depth-based differentiation of microbial function through sediment-hosted aquifers and enrichment of novel symbionts in the deep terrestrial subsurface.</title>
        <authorList>
            <person name="Probst A.J."/>
            <person name="Ladd B."/>
            <person name="Jarett J.K."/>
            <person name="Geller-Mcgrath D.E."/>
            <person name="Sieber C.M.K."/>
            <person name="Emerson J.B."/>
            <person name="Anantharaman K."/>
            <person name="Thomas B.C."/>
            <person name="Malmstrom R."/>
            <person name="Stieglmeier M."/>
            <person name="Klingl A."/>
            <person name="Woyke T."/>
            <person name="Ryan C.M."/>
            <person name="Banfield J.F."/>
        </authorList>
    </citation>
    <scope>NUCLEOTIDE SEQUENCE [LARGE SCALE GENOMIC DNA]</scope>
</reference>
<dbReference type="AlphaFoldDB" id="A0A2M8DDG9"/>
<evidence type="ECO:0000256" key="1">
    <source>
        <dbReference type="SAM" id="Phobius"/>
    </source>
</evidence>
<accession>A0A2M8DDG9</accession>
<protein>
    <submittedName>
        <fullName evidence="2">Uncharacterized protein</fullName>
    </submittedName>
</protein>
<comment type="caution">
    <text evidence="2">The sequence shown here is derived from an EMBL/GenBank/DDBJ whole genome shotgun (WGS) entry which is preliminary data.</text>
</comment>
<feature type="transmembrane region" description="Helical" evidence="1">
    <location>
        <begin position="7"/>
        <end position="25"/>
    </location>
</feature>
<dbReference type="EMBL" id="PFTH01000062">
    <property type="protein sequence ID" value="PJB88926.1"/>
    <property type="molecule type" value="Genomic_DNA"/>
</dbReference>